<dbReference type="PhylomeDB" id="A0A0G4H0R5"/>
<dbReference type="GO" id="GO:0016279">
    <property type="term" value="F:protein-lysine N-methyltransferase activity"/>
    <property type="evidence" value="ECO:0007669"/>
    <property type="project" value="TreeGrafter"/>
</dbReference>
<dbReference type="InParanoid" id="A0A0G4H0R5"/>
<dbReference type="GO" id="GO:0005634">
    <property type="term" value="C:nucleus"/>
    <property type="evidence" value="ECO:0007669"/>
    <property type="project" value="TreeGrafter"/>
</dbReference>
<dbReference type="PANTHER" id="PTHR13271">
    <property type="entry name" value="UNCHARACTERIZED PUTATIVE METHYLTRANSFERASE"/>
    <property type="match status" value="1"/>
</dbReference>
<sequence length="530" mass="60217">MMNGVEASKTMMKDFLALIFLFAASQAQRTSQETQWFGRFTRWLRDNDGYLHPAVVLRPEETRGLGAQDAIGKEELLLAVPRKLMVTPDTFMAHEDGSTRPCVLSCDEASRRVSAYVAQQSYNALPQNRLFLSMAAYLTHQLDHTDSNGASAWLEDLNKLPSPSLPFTSGNAFAVRLLWPSPSYHVAERRRQWLSRDHRKILSNIDRGVLGEGFTLEQYGKAVSLISSRAFSIPVQPREGETWRNRHKEEDAVAEEDALVPFLELFNHRASEHVNLLWNYDSATDFLEVRSTRRIAPGEELINSYGRLSNRELLEGFGFTLPPCEEPRQTYALQPWLITAAARQVANGSDVYSRVFQLLNAYNVTDMLNLGQVALDSDAVSPETSRLLGLTEKRFGERVGEFWLALLRLLETPYRDDPSLEPFRSTMHTNRKHDPSSYVWWTERTEGNSCDHDRSLFSDDEGATNAARVKMSEYVCLRRWVDALEGLLRGEAADGAGPSRPSLRDELLRWFGRVAENRRKDGERQKVLTG</sequence>
<evidence type="ECO:0000313" key="3">
    <source>
        <dbReference type="EMBL" id="CEM37163.1"/>
    </source>
</evidence>
<dbReference type="AlphaFoldDB" id="A0A0G4H0R5"/>
<dbReference type="InterPro" id="IPR050600">
    <property type="entry name" value="SETD3_SETD6_MTase"/>
</dbReference>
<dbReference type="Gene3D" id="3.90.1410.10">
    <property type="entry name" value="set domain protein methyltransferase, domain 1"/>
    <property type="match status" value="1"/>
</dbReference>
<dbReference type="OrthoDB" id="432202at2759"/>
<dbReference type="PANTHER" id="PTHR13271:SF34">
    <property type="entry name" value="N-LYSINE METHYLTRANSFERASE SETD6"/>
    <property type="match status" value="1"/>
</dbReference>
<organism evidence="3 4">
    <name type="scientific">Vitrella brassicaformis (strain CCMP3155)</name>
    <dbReference type="NCBI Taxonomy" id="1169540"/>
    <lineage>
        <taxon>Eukaryota</taxon>
        <taxon>Sar</taxon>
        <taxon>Alveolata</taxon>
        <taxon>Colpodellida</taxon>
        <taxon>Vitrellaceae</taxon>
        <taxon>Vitrella</taxon>
    </lineage>
</organism>
<feature type="signal peptide" evidence="1">
    <location>
        <begin position="1"/>
        <end position="27"/>
    </location>
</feature>
<reference evidence="3 4" key="1">
    <citation type="submission" date="2014-11" db="EMBL/GenBank/DDBJ databases">
        <authorList>
            <person name="Zhu J."/>
            <person name="Qi W."/>
            <person name="Song R."/>
        </authorList>
    </citation>
    <scope>NUCLEOTIDE SEQUENCE [LARGE SCALE GENOMIC DNA]</scope>
</reference>
<accession>A0A0G4H0R5</accession>
<proteinExistence type="predicted"/>
<feature type="chain" id="PRO_5005191281" description="SET domain-containing protein" evidence="1">
    <location>
        <begin position="28"/>
        <end position="530"/>
    </location>
</feature>
<dbReference type="SUPFAM" id="SSF82199">
    <property type="entry name" value="SET domain"/>
    <property type="match status" value="1"/>
</dbReference>
<dbReference type="PROSITE" id="PS50280">
    <property type="entry name" value="SET"/>
    <property type="match status" value="1"/>
</dbReference>
<dbReference type="EMBL" id="CDMY01000929">
    <property type="protein sequence ID" value="CEM37163.1"/>
    <property type="molecule type" value="Genomic_DNA"/>
</dbReference>
<keyword evidence="1" id="KW-0732">Signal</keyword>
<name>A0A0G4H0R5_VITBC</name>
<dbReference type="InterPro" id="IPR001214">
    <property type="entry name" value="SET_dom"/>
</dbReference>
<keyword evidence="4" id="KW-1185">Reference proteome</keyword>
<dbReference type="Pfam" id="PF00856">
    <property type="entry name" value="SET"/>
    <property type="match status" value="1"/>
</dbReference>
<feature type="domain" description="SET" evidence="2">
    <location>
        <begin position="53"/>
        <end position="306"/>
    </location>
</feature>
<evidence type="ECO:0000313" key="4">
    <source>
        <dbReference type="Proteomes" id="UP000041254"/>
    </source>
</evidence>
<dbReference type="STRING" id="1169540.A0A0G4H0R5"/>
<dbReference type="InterPro" id="IPR046341">
    <property type="entry name" value="SET_dom_sf"/>
</dbReference>
<gene>
    <name evidence="3" type="ORF">Vbra_6448</name>
</gene>
<protein>
    <recommendedName>
        <fullName evidence="2">SET domain-containing protein</fullName>
    </recommendedName>
</protein>
<dbReference type="Proteomes" id="UP000041254">
    <property type="component" value="Unassembled WGS sequence"/>
</dbReference>
<evidence type="ECO:0000259" key="2">
    <source>
        <dbReference type="PROSITE" id="PS50280"/>
    </source>
</evidence>
<dbReference type="CDD" id="cd10527">
    <property type="entry name" value="SET_LSMT"/>
    <property type="match status" value="1"/>
</dbReference>
<dbReference type="VEuPathDB" id="CryptoDB:Vbra_6448"/>
<evidence type="ECO:0000256" key="1">
    <source>
        <dbReference type="SAM" id="SignalP"/>
    </source>
</evidence>